<dbReference type="GO" id="GO:0006364">
    <property type="term" value="P:rRNA processing"/>
    <property type="evidence" value="ECO:0007669"/>
    <property type="project" value="UniProtKB-KW"/>
</dbReference>
<evidence type="ECO:0000256" key="2">
    <source>
        <dbReference type="ARBA" id="ARBA00022552"/>
    </source>
</evidence>
<dbReference type="PRINTS" id="PR02008">
    <property type="entry name" value="RCMTFAMILY"/>
</dbReference>
<feature type="domain" description="SAM-dependent MTase RsmB/NOP-type" evidence="12">
    <location>
        <begin position="204"/>
        <end position="496"/>
    </location>
</feature>
<reference evidence="13 14" key="1">
    <citation type="journal article" date="2024" name="bioRxiv">
        <title>A reference genome for Trichogramma kaykai: A tiny desert-dwelling parasitoid wasp with competing sex-ratio distorters.</title>
        <authorList>
            <person name="Culotta J."/>
            <person name="Lindsey A.R."/>
        </authorList>
    </citation>
    <scope>NUCLEOTIDE SEQUENCE [LARGE SCALE GENOMIC DNA]</scope>
    <source>
        <strain evidence="13 14">KSX58</strain>
    </source>
</reference>
<dbReference type="Gene3D" id="6.20.240.40">
    <property type="match status" value="2"/>
</dbReference>
<evidence type="ECO:0000256" key="10">
    <source>
        <dbReference type="ARBA" id="ARBA00049302"/>
    </source>
</evidence>
<sequence>MTRLFESHKLFNIFKVPVRYKNPDHHWSVLKKKKRSTQKALEHFDDFYKTVYGEDWKNIRSALLNNKEHKYVAIVNNFSDVERISQELETIGAIDLKAIYKAFEATMKNDELKEDDEIHTKDQITVLQNIIAQKQEEVTKYKKIDPEDEYPTVEKKKLPIDQFQPTQLQSIETSASSGDNKSRVIQSSSGIASSQLFEFVPTKQLIGMDDWVLESDHYNYYKEGSDFTIKVVEETELNFPDALKIYTYEEGNHSKFPKAKTGSTGAADYFCLDGASIFPVLSLDLQPADTMLDMCAAPGGKSMMALQTLYPRIIVANDIQTSRTNRINDFLEEFLPDMGDWREKFFLTQSDARHIDEQNIYNKILVDVPCTTDRHVLHEDENNIFKGTRTKERLRLPQLQSEILVNALKIVVPGGTVVYSTCSLSPVQNDGVVQMSLKRAYEEYNVVFVVKDQTRALLPLKYLYNFGDFGLKYGHIVVPSKSRNSGPMYFCKMVRVQ</sequence>
<accession>A0ABD2XPZ2</accession>
<evidence type="ECO:0000313" key="14">
    <source>
        <dbReference type="Proteomes" id="UP001627154"/>
    </source>
</evidence>
<comment type="caution">
    <text evidence="13">The sequence shown here is derived from an EMBL/GenBank/DDBJ whole genome shotgun (WGS) entry which is preliminary data.</text>
</comment>
<keyword evidence="14" id="KW-1185">Reference proteome</keyword>
<dbReference type="FunFam" id="3.40.50.150:FF:000055">
    <property type="entry name" value="5-methylcytosine rRNA methyltransferase NSUN4"/>
    <property type="match status" value="1"/>
</dbReference>
<keyword evidence="8" id="KW-0496">Mitochondrion</keyword>
<dbReference type="InterPro" id="IPR023267">
    <property type="entry name" value="RCMT"/>
</dbReference>
<dbReference type="GO" id="GO:0003723">
    <property type="term" value="F:RNA binding"/>
    <property type="evidence" value="ECO:0007669"/>
    <property type="project" value="UniProtKB-UniRule"/>
</dbReference>
<evidence type="ECO:0000256" key="6">
    <source>
        <dbReference type="ARBA" id="ARBA00022884"/>
    </source>
</evidence>
<evidence type="ECO:0000256" key="5">
    <source>
        <dbReference type="ARBA" id="ARBA00022691"/>
    </source>
</evidence>
<evidence type="ECO:0000256" key="9">
    <source>
        <dbReference type="ARBA" id="ARBA00042050"/>
    </source>
</evidence>
<evidence type="ECO:0000313" key="13">
    <source>
        <dbReference type="EMBL" id="KAL3407342.1"/>
    </source>
</evidence>
<feature type="active site" description="Nucleophile" evidence="11">
    <location>
        <position position="422"/>
    </location>
</feature>
<evidence type="ECO:0000256" key="4">
    <source>
        <dbReference type="ARBA" id="ARBA00022679"/>
    </source>
</evidence>
<dbReference type="PANTHER" id="PTHR22808:SF3">
    <property type="entry name" value="5-METHYLCYTOSINE RRNA METHYLTRANSFERASE NSUN4"/>
    <property type="match status" value="1"/>
</dbReference>
<evidence type="ECO:0000256" key="8">
    <source>
        <dbReference type="ARBA" id="ARBA00023128"/>
    </source>
</evidence>
<comment type="subcellular location">
    <subcellularLocation>
        <location evidence="1">Mitochondrion</location>
    </subcellularLocation>
</comment>
<keyword evidence="6 11" id="KW-0694">RNA-binding</keyword>
<dbReference type="Gene3D" id="3.40.50.150">
    <property type="entry name" value="Vaccinia Virus protein VP39"/>
    <property type="match status" value="1"/>
</dbReference>
<evidence type="ECO:0000256" key="1">
    <source>
        <dbReference type="ARBA" id="ARBA00004173"/>
    </source>
</evidence>
<keyword evidence="7" id="KW-0809">Transit peptide</keyword>
<dbReference type="PROSITE" id="PS51686">
    <property type="entry name" value="SAM_MT_RSMB_NOP"/>
    <property type="match status" value="1"/>
</dbReference>
<comment type="similarity">
    <text evidence="11">Belongs to the class I-like SAM-binding methyltransferase superfamily. RsmB/NOP family.</text>
</comment>
<protein>
    <recommendedName>
        <fullName evidence="9">NOL1/NOP2/Sun domain family member 4</fullName>
    </recommendedName>
</protein>
<feature type="binding site" evidence="11">
    <location>
        <position position="351"/>
    </location>
    <ligand>
        <name>S-adenosyl-L-methionine</name>
        <dbReference type="ChEBI" id="CHEBI:59789"/>
    </ligand>
</feature>
<dbReference type="GO" id="GO:0005739">
    <property type="term" value="C:mitochondrion"/>
    <property type="evidence" value="ECO:0007669"/>
    <property type="project" value="UniProtKB-SubCell"/>
</dbReference>
<keyword evidence="5 11" id="KW-0949">S-adenosyl-L-methionine</keyword>
<gene>
    <name evidence="13" type="ORF">TKK_000603</name>
</gene>
<dbReference type="SUPFAM" id="SSF53335">
    <property type="entry name" value="S-adenosyl-L-methionine-dependent methyltransferases"/>
    <property type="match status" value="1"/>
</dbReference>
<dbReference type="EMBL" id="JBJJXI010000011">
    <property type="protein sequence ID" value="KAL3407342.1"/>
    <property type="molecule type" value="Genomic_DNA"/>
</dbReference>
<feature type="binding site" evidence="11">
    <location>
        <begin position="295"/>
        <end position="301"/>
    </location>
    <ligand>
        <name>S-adenosyl-L-methionine</name>
        <dbReference type="ChEBI" id="CHEBI:59789"/>
    </ligand>
</feature>
<keyword evidence="4 11" id="KW-0808">Transferase</keyword>
<name>A0ABD2XPZ2_9HYME</name>
<dbReference type="InterPro" id="IPR001678">
    <property type="entry name" value="MeTrfase_RsmB-F_NOP2_dom"/>
</dbReference>
<keyword evidence="3 11" id="KW-0489">Methyltransferase</keyword>
<evidence type="ECO:0000259" key="12">
    <source>
        <dbReference type="PROSITE" id="PS51686"/>
    </source>
</evidence>
<dbReference type="InterPro" id="IPR029063">
    <property type="entry name" value="SAM-dependent_MTases_sf"/>
</dbReference>
<dbReference type="GO" id="GO:0008168">
    <property type="term" value="F:methyltransferase activity"/>
    <property type="evidence" value="ECO:0007669"/>
    <property type="project" value="UniProtKB-KW"/>
</dbReference>
<evidence type="ECO:0000256" key="3">
    <source>
        <dbReference type="ARBA" id="ARBA00022603"/>
    </source>
</evidence>
<dbReference type="InterPro" id="IPR049560">
    <property type="entry name" value="MeTrfase_RsmB-F_NOP2_cat"/>
</dbReference>
<organism evidence="13 14">
    <name type="scientific">Trichogramma kaykai</name>
    <dbReference type="NCBI Taxonomy" id="54128"/>
    <lineage>
        <taxon>Eukaryota</taxon>
        <taxon>Metazoa</taxon>
        <taxon>Ecdysozoa</taxon>
        <taxon>Arthropoda</taxon>
        <taxon>Hexapoda</taxon>
        <taxon>Insecta</taxon>
        <taxon>Pterygota</taxon>
        <taxon>Neoptera</taxon>
        <taxon>Endopterygota</taxon>
        <taxon>Hymenoptera</taxon>
        <taxon>Apocrita</taxon>
        <taxon>Proctotrupomorpha</taxon>
        <taxon>Chalcidoidea</taxon>
        <taxon>Trichogrammatidae</taxon>
        <taxon>Trichogramma</taxon>
    </lineage>
</organism>
<feature type="binding site" evidence="11">
    <location>
        <position position="318"/>
    </location>
    <ligand>
        <name>S-adenosyl-L-methionine</name>
        <dbReference type="ChEBI" id="CHEBI:59789"/>
    </ligand>
</feature>
<dbReference type="Proteomes" id="UP001627154">
    <property type="component" value="Unassembled WGS sequence"/>
</dbReference>
<proteinExistence type="inferred from homology"/>
<keyword evidence="2" id="KW-0698">rRNA processing</keyword>
<feature type="binding site" evidence="11">
    <location>
        <position position="367"/>
    </location>
    <ligand>
        <name>S-adenosyl-L-methionine</name>
        <dbReference type="ChEBI" id="CHEBI:59789"/>
    </ligand>
</feature>
<evidence type="ECO:0000256" key="11">
    <source>
        <dbReference type="PROSITE-ProRule" id="PRU01023"/>
    </source>
</evidence>
<dbReference type="Pfam" id="PF01189">
    <property type="entry name" value="Methyltr_RsmB-F"/>
    <property type="match status" value="1"/>
</dbReference>
<dbReference type="AlphaFoldDB" id="A0ABD2XPZ2"/>
<evidence type="ECO:0000256" key="7">
    <source>
        <dbReference type="ARBA" id="ARBA00022946"/>
    </source>
</evidence>
<dbReference type="PANTHER" id="PTHR22808">
    <property type="entry name" value="NCL1 YEAST -RELATED NOL1/NOP2/FMU SUN DOMAIN-CONTAINING"/>
    <property type="match status" value="1"/>
</dbReference>
<dbReference type="GO" id="GO:0001510">
    <property type="term" value="P:RNA methylation"/>
    <property type="evidence" value="ECO:0007669"/>
    <property type="project" value="UniProtKB-ARBA"/>
</dbReference>
<comment type="catalytic activity">
    <reaction evidence="10">
        <text>a cytidine in rRNA + S-adenosyl-L-methionine = a 5-methylcytidine in rRNA + S-adenosyl-L-homocysteine + H(+)</text>
        <dbReference type="Rhea" id="RHEA:61484"/>
        <dbReference type="Rhea" id="RHEA-COMP:15836"/>
        <dbReference type="Rhea" id="RHEA-COMP:15837"/>
        <dbReference type="ChEBI" id="CHEBI:15378"/>
        <dbReference type="ChEBI" id="CHEBI:57856"/>
        <dbReference type="ChEBI" id="CHEBI:59789"/>
        <dbReference type="ChEBI" id="CHEBI:74483"/>
        <dbReference type="ChEBI" id="CHEBI:82748"/>
    </reaction>
</comment>